<dbReference type="OrthoDB" id="7869496at2"/>
<organism evidence="1 2">
    <name type="scientific">Pseudaestuariivita atlantica</name>
    <dbReference type="NCBI Taxonomy" id="1317121"/>
    <lineage>
        <taxon>Bacteria</taxon>
        <taxon>Pseudomonadati</taxon>
        <taxon>Pseudomonadota</taxon>
        <taxon>Alphaproteobacteria</taxon>
        <taxon>Rhodobacterales</taxon>
        <taxon>Paracoccaceae</taxon>
        <taxon>Pseudaestuariivita</taxon>
    </lineage>
</organism>
<dbReference type="Proteomes" id="UP000036938">
    <property type="component" value="Unassembled WGS sequence"/>
</dbReference>
<evidence type="ECO:0000313" key="2">
    <source>
        <dbReference type="Proteomes" id="UP000036938"/>
    </source>
</evidence>
<proteinExistence type="predicted"/>
<dbReference type="PATRIC" id="fig|1317121.7.peg.2417"/>
<comment type="caution">
    <text evidence="1">The sequence shown here is derived from an EMBL/GenBank/DDBJ whole genome shotgun (WGS) entry which is preliminary data.</text>
</comment>
<gene>
    <name evidence="1" type="ORF">ATO11_09035</name>
</gene>
<dbReference type="AlphaFoldDB" id="A0A0L1JSG1"/>
<accession>A0A0L1JSG1</accession>
<reference evidence="1 2" key="1">
    <citation type="journal article" date="2015" name="Int. J. Syst. Evol. Microbiol.">
        <title>Aestuariivita atlantica sp. nov., isolated from deep sea sediment of the Atlantic Ocean.</title>
        <authorList>
            <person name="Li G."/>
            <person name="Lai Q."/>
            <person name="Du Y."/>
            <person name="Liu X."/>
            <person name="Sun F."/>
            <person name="Shao Z."/>
        </authorList>
    </citation>
    <scope>NUCLEOTIDE SEQUENCE [LARGE SCALE GENOMIC DNA]</scope>
    <source>
        <strain evidence="1 2">22II-S11-z3</strain>
    </source>
</reference>
<dbReference type="STRING" id="1317121.ATO11_09035"/>
<dbReference type="EMBL" id="AQQZ01000003">
    <property type="protein sequence ID" value="KNG94333.1"/>
    <property type="molecule type" value="Genomic_DNA"/>
</dbReference>
<sequence length="156" mass="17271">MEKVTLQVPVEMLHVGAEIARERDITLGQLVRDLLADEISRRKNVRPPNRADERLIAPLRARLAADFSSAHNWHDLHNRLQAKGYRLHAAGGGLAVHRHPDGQRLCKASELGFGHSRLVERFRAGFPGHAHSWVEARVLNATAPGTGPDADLVIEP</sequence>
<dbReference type="RefSeq" id="WP_050530489.1">
    <property type="nucleotide sequence ID" value="NZ_AQQZ01000003.1"/>
</dbReference>
<evidence type="ECO:0000313" key="1">
    <source>
        <dbReference type="EMBL" id="KNG94333.1"/>
    </source>
</evidence>
<keyword evidence="2" id="KW-1185">Reference proteome</keyword>
<name>A0A0L1JSG1_9RHOB</name>
<protein>
    <submittedName>
        <fullName evidence="1">Uncharacterized protein</fullName>
    </submittedName>
</protein>